<name>A0ACD4RHQ3_9BACI</name>
<evidence type="ECO:0000313" key="1">
    <source>
        <dbReference type="EMBL" id="WHZ59717.1"/>
    </source>
</evidence>
<sequence>MIEIKASMAGTVLNVLVAAGDEVTAGQDVIMLESMKMEIPLDSPENGVVEEVKAESGDFVNEGDVLIILKA</sequence>
<keyword evidence="2" id="KW-1185">Reference proteome</keyword>
<organism evidence="1 2">
    <name type="scientific">Metabacillus hrfriensis</name>
    <dbReference type="NCBI Taxonomy" id="3048891"/>
    <lineage>
        <taxon>Bacteria</taxon>
        <taxon>Bacillati</taxon>
        <taxon>Bacillota</taxon>
        <taxon>Bacilli</taxon>
        <taxon>Bacillales</taxon>
        <taxon>Bacillaceae</taxon>
        <taxon>Metabacillus</taxon>
    </lineage>
</organism>
<proteinExistence type="predicted"/>
<accession>A0ACD4RHQ3</accession>
<reference evidence="2" key="1">
    <citation type="journal article" date="2025" name="Aquaculture">
        <title>Assessment of the bioflocculant production and safety properties of Metabacillus hrfriensis sp. nov. based on phenotypic and whole-genome sequencing analysis.</title>
        <authorList>
            <person name="Zhang R."/>
            <person name="Zhao Z."/>
            <person name="Luo L."/>
            <person name="Wang S."/>
            <person name="Guo K."/>
            <person name="Xu W."/>
        </authorList>
    </citation>
    <scope>NUCLEOTIDE SEQUENCE [LARGE SCALE GENOMIC DNA]</scope>
    <source>
        <strain evidence="2">CT-WN-B3</strain>
    </source>
</reference>
<dbReference type="EMBL" id="CP126116">
    <property type="protein sequence ID" value="WHZ59717.1"/>
    <property type="molecule type" value="Genomic_DNA"/>
</dbReference>
<gene>
    <name evidence="1" type="ORF">QLQ22_10445</name>
</gene>
<evidence type="ECO:0000313" key="2">
    <source>
        <dbReference type="Proteomes" id="UP001226091"/>
    </source>
</evidence>
<dbReference type="Proteomes" id="UP001226091">
    <property type="component" value="Chromosome"/>
</dbReference>
<protein>
    <submittedName>
        <fullName evidence="1">Acetyl-CoA carboxylase biotin carboxyl carrier protein subunit</fullName>
    </submittedName>
</protein>